<dbReference type="EMBL" id="JMIW01000003">
    <property type="protein sequence ID" value="KEO90190.1"/>
    <property type="molecule type" value="Genomic_DNA"/>
</dbReference>
<dbReference type="InterPro" id="IPR007039">
    <property type="entry name" value="TrbC/VirB2"/>
</dbReference>
<keyword evidence="2" id="KW-0732">Signal</keyword>
<feature type="transmembrane region" description="Helical" evidence="1">
    <location>
        <begin position="89"/>
        <end position="110"/>
    </location>
</feature>
<proteinExistence type="predicted"/>
<name>A0A074MBS6_ERYLO</name>
<evidence type="ECO:0008006" key="5">
    <source>
        <dbReference type="Google" id="ProtNLM"/>
    </source>
</evidence>
<protein>
    <recommendedName>
        <fullName evidence="5">Type VI secretion protein</fullName>
    </recommendedName>
</protein>
<evidence type="ECO:0000256" key="2">
    <source>
        <dbReference type="SAM" id="SignalP"/>
    </source>
</evidence>
<dbReference type="eggNOG" id="COG3838">
    <property type="taxonomic scope" value="Bacteria"/>
</dbReference>
<dbReference type="AlphaFoldDB" id="A0A074MBS6"/>
<sequence length="112" mass="11782">MRTVMTSLLQLPVRLKARLMAFLALFLTPSAAMAQQATNQGGDPITSALLWMQSILLGPIATALAVMAVAGVGFMMLTGRMNWRYGMTVIIGVFIIFGAPRLVATIAGGAGV</sequence>
<evidence type="ECO:0000313" key="3">
    <source>
        <dbReference type="EMBL" id="KEO90190.1"/>
    </source>
</evidence>
<evidence type="ECO:0000256" key="1">
    <source>
        <dbReference type="SAM" id="Phobius"/>
    </source>
</evidence>
<keyword evidence="1" id="KW-0472">Membrane</keyword>
<comment type="caution">
    <text evidence="3">The sequence shown here is derived from an EMBL/GenBank/DDBJ whole genome shotgun (WGS) entry which is preliminary data.</text>
</comment>
<accession>A0A074MBS6</accession>
<feature type="transmembrane region" description="Helical" evidence="1">
    <location>
        <begin position="50"/>
        <end position="77"/>
    </location>
</feature>
<organism evidence="3 4">
    <name type="scientific">Erythrobacter longus</name>
    <dbReference type="NCBI Taxonomy" id="1044"/>
    <lineage>
        <taxon>Bacteria</taxon>
        <taxon>Pseudomonadati</taxon>
        <taxon>Pseudomonadota</taxon>
        <taxon>Alphaproteobacteria</taxon>
        <taxon>Sphingomonadales</taxon>
        <taxon>Erythrobacteraceae</taxon>
        <taxon>Erythrobacter/Porphyrobacter group</taxon>
        <taxon>Erythrobacter</taxon>
    </lineage>
</organism>
<dbReference type="STRING" id="1044.EH31_08855"/>
<dbReference type="Pfam" id="PF04956">
    <property type="entry name" value="TrbC"/>
    <property type="match status" value="1"/>
</dbReference>
<keyword evidence="1" id="KW-1133">Transmembrane helix</keyword>
<gene>
    <name evidence="3" type="ORF">EH31_08855</name>
</gene>
<keyword evidence="4" id="KW-1185">Reference proteome</keyword>
<reference evidence="3 4" key="1">
    <citation type="submission" date="2014-04" db="EMBL/GenBank/DDBJ databases">
        <title>A comprehensive comparison of genomes of Erythrobacter spp. strains.</title>
        <authorList>
            <person name="Zheng Q."/>
        </authorList>
    </citation>
    <scope>NUCLEOTIDE SEQUENCE [LARGE SCALE GENOMIC DNA]</scope>
    <source>
        <strain evidence="3 4">DSM 6997</strain>
    </source>
</reference>
<evidence type="ECO:0000313" key="4">
    <source>
        <dbReference type="Proteomes" id="UP000027647"/>
    </source>
</evidence>
<feature type="chain" id="PRO_5001696969" description="Type VI secretion protein" evidence="2">
    <location>
        <begin position="35"/>
        <end position="112"/>
    </location>
</feature>
<keyword evidence="1" id="KW-0812">Transmembrane</keyword>
<feature type="signal peptide" evidence="2">
    <location>
        <begin position="1"/>
        <end position="34"/>
    </location>
</feature>
<dbReference type="Proteomes" id="UP000027647">
    <property type="component" value="Unassembled WGS sequence"/>
</dbReference>